<dbReference type="InterPro" id="IPR036962">
    <property type="entry name" value="Glyco_hydro_3_N_sf"/>
</dbReference>
<dbReference type="EC" id="3.2.1.21" evidence="3"/>
<dbReference type="PANTHER" id="PTHR30620:SF16">
    <property type="entry name" value="LYSOSOMAL BETA GLUCOSIDASE"/>
    <property type="match status" value="1"/>
</dbReference>
<name>A0ABU7LSE2_9PROT</name>
<evidence type="ECO:0000259" key="7">
    <source>
        <dbReference type="SMART" id="SM01217"/>
    </source>
</evidence>
<evidence type="ECO:0000256" key="2">
    <source>
        <dbReference type="ARBA" id="ARBA00005336"/>
    </source>
</evidence>
<dbReference type="EMBL" id="JAZDRP010000006">
    <property type="protein sequence ID" value="MEE2526842.1"/>
    <property type="molecule type" value="Genomic_DNA"/>
</dbReference>
<sequence>MTNVREAKAMTSSQDVEDRIAALLEGMSLEEKIGQLNLVQCTGPDVVEDLADDIRAGRIGSILNVVDPEAIRALQHIAVHESRHGIPLLIGRDVIHGFHTIAPLPLGQAASWNPDLVRDCARIAAQEASAFGINWTFAPMIDIARDPRWGRIAESLGEDPFLTGELGAAMVTGFQMSETGEADTMIACAKHFAGYGASEAGRDYNTTNIPLNELRNVYLPPFLAAREAGVGTFMTSFSDIDGIPATANDFLLKTVLREEWNFDGAVVSDWDAIHQLCVHGLCENDTEATYLSATAGVDIDMVSAAYPRHLPELVTAGRLSERRIDELAGNVLRAKIHGGLMDRDVTAFPAQPSRMAALAAVRKAAEQSLVLLRNEHAVLPLGTDRIERLAVIGPLADEPAEQLGTWVFDGDASRSVTPLSALQSMLTGVAEIDYVRALETSRSMDRSGFEAARNAAASADVAILFLGEEAILSGEAHCRADITLPGAQADLVREVRKAGTPVIGVILAGRPLALAEMIDQFDALIYAWHPGSMGGPAIADMLFGRCVPCGKLPVSFPTLSGQVPIYYSHKQTGRPATPETVIHIDDIPAGAEQTSLGMTAFHLDAGYQPLFPFGFGLSYTSFAYHDLAIDRQEIPLGGRVVVEASITNTGECAGTEIVQLYVRDRFGSLTRPVRELKGFERVELAPGETRRVSFELHTDDLAFFGRDGQFAAEPGDFDIWVAASSVGGLHGSITLLP</sequence>
<dbReference type="SUPFAM" id="SSF51445">
    <property type="entry name" value="(Trans)glycosidases"/>
    <property type="match status" value="1"/>
</dbReference>
<organism evidence="8 9">
    <name type="scientific">Hyphobacterium lacteum</name>
    <dbReference type="NCBI Taxonomy" id="3116575"/>
    <lineage>
        <taxon>Bacteria</taxon>
        <taxon>Pseudomonadati</taxon>
        <taxon>Pseudomonadota</taxon>
        <taxon>Alphaproteobacteria</taxon>
        <taxon>Maricaulales</taxon>
        <taxon>Maricaulaceae</taxon>
        <taxon>Hyphobacterium</taxon>
    </lineage>
</organism>
<evidence type="ECO:0000256" key="1">
    <source>
        <dbReference type="ARBA" id="ARBA00000448"/>
    </source>
</evidence>
<dbReference type="InterPro" id="IPR026891">
    <property type="entry name" value="Fn3-like"/>
</dbReference>
<keyword evidence="4" id="KW-0732">Signal</keyword>
<dbReference type="Gene3D" id="3.20.20.300">
    <property type="entry name" value="Glycoside hydrolase, family 3, N-terminal domain"/>
    <property type="match status" value="1"/>
</dbReference>
<evidence type="ECO:0000313" key="8">
    <source>
        <dbReference type="EMBL" id="MEE2526842.1"/>
    </source>
</evidence>
<dbReference type="SUPFAM" id="SSF52279">
    <property type="entry name" value="Beta-D-glucan exohydrolase, C-terminal domain"/>
    <property type="match status" value="1"/>
</dbReference>
<dbReference type="Pfam" id="PF01915">
    <property type="entry name" value="Glyco_hydro_3_C"/>
    <property type="match status" value="1"/>
</dbReference>
<keyword evidence="9" id="KW-1185">Reference proteome</keyword>
<dbReference type="Gene3D" id="3.40.50.1700">
    <property type="entry name" value="Glycoside hydrolase family 3 C-terminal domain"/>
    <property type="match status" value="1"/>
</dbReference>
<dbReference type="Proteomes" id="UP001354971">
    <property type="component" value="Unassembled WGS sequence"/>
</dbReference>
<dbReference type="InterPro" id="IPR036881">
    <property type="entry name" value="Glyco_hydro_3_C_sf"/>
</dbReference>
<dbReference type="PANTHER" id="PTHR30620">
    <property type="entry name" value="PERIPLASMIC BETA-GLUCOSIDASE-RELATED"/>
    <property type="match status" value="1"/>
</dbReference>
<dbReference type="InterPro" id="IPR001764">
    <property type="entry name" value="Glyco_hydro_3_N"/>
</dbReference>
<evidence type="ECO:0000256" key="6">
    <source>
        <dbReference type="ARBA" id="ARBA00023295"/>
    </source>
</evidence>
<evidence type="ECO:0000256" key="3">
    <source>
        <dbReference type="ARBA" id="ARBA00012744"/>
    </source>
</evidence>
<proteinExistence type="inferred from homology"/>
<feature type="domain" description="Fibronectin type III-like" evidence="7">
    <location>
        <begin position="656"/>
        <end position="725"/>
    </location>
</feature>
<accession>A0ABU7LSE2</accession>
<dbReference type="RefSeq" id="WP_330199505.1">
    <property type="nucleotide sequence ID" value="NZ_JAZDRP010000006.1"/>
</dbReference>
<dbReference type="InterPro" id="IPR051915">
    <property type="entry name" value="Cellulose_Degrad_GH3"/>
</dbReference>
<comment type="catalytic activity">
    <reaction evidence="1">
        <text>Hydrolysis of terminal, non-reducing beta-D-glucosyl residues with release of beta-D-glucose.</text>
        <dbReference type="EC" id="3.2.1.21"/>
    </reaction>
</comment>
<evidence type="ECO:0000256" key="5">
    <source>
        <dbReference type="ARBA" id="ARBA00022801"/>
    </source>
</evidence>
<evidence type="ECO:0000256" key="4">
    <source>
        <dbReference type="ARBA" id="ARBA00022729"/>
    </source>
</evidence>
<dbReference type="InterPro" id="IPR013783">
    <property type="entry name" value="Ig-like_fold"/>
</dbReference>
<dbReference type="Gene3D" id="2.60.40.10">
    <property type="entry name" value="Immunoglobulins"/>
    <property type="match status" value="1"/>
</dbReference>
<comment type="caution">
    <text evidence="8">The sequence shown here is derived from an EMBL/GenBank/DDBJ whole genome shotgun (WGS) entry which is preliminary data.</text>
</comment>
<dbReference type="InterPro" id="IPR017853">
    <property type="entry name" value="GH"/>
</dbReference>
<comment type="similarity">
    <text evidence="2">Belongs to the glycosyl hydrolase 3 family.</text>
</comment>
<gene>
    <name evidence="8" type="ORF">V0U79_10710</name>
</gene>
<dbReference type="Pfam" id="PF14310">
    <property type="entry name" value="Fn3-like"/>
    <property type="match status" value="1"/>
</dbReference>
<evidence type="ECO:0000313" key="9">
    <source>
        <dbReference type="Proteomes" id="UP001354971"/>
    </source>
</evidence>
<protein>
    <recommendedName>
        <fullName evidence="3">beta-glucosidase</fullName>
        <ecNumber evidence="3">3.2.1.21</ecNumber>
    </recommendedName>
</protein>
<keyword evidence="6" id="KW-0326">Glycosidase</keyword>
<dbReference type="SMART" id="SM01217">
    <property type="entry name" value="Fn3_like"/>
    <property type="match status" value="1"/>
</dbReference>
<dbReference type="PRINTS" id="PR00133">
    <property type="entry name" value="GLHYDRLASE3"/>
</dbReference>
<keyword evidence="5 8" id="KW-0378">Hydrolase</keyword>
<reference evidence="8 9" key="1">
    <citation type="submission" date="2024-01" db="EMBL/GenBank/DDBJ databases">
        <title>Hyphobacterium bacterium isolated from marine sediment.</title>
        <authorList>
            <person name="Zhao S."/>
        </authorList>
    </citation>
    <scope>NUCLEOTIDE SEQUENCE [LARGE SCALE GENOMIC DNA]</scope>
    <source>
        <strain evidence="9">HN65</strain>
    </source>
</reference>
<dbReference type="GO" id="GO:0016787">
    <property type="term" value="F:hydrolase activity"/>
    <property type="evidence" value="ECO:0007669"/>
    <property type="project" value="UniProtKB-KW"/>
</dbReference>
<dbReference type="InterPro" id="IPR002772">
    <property type="entry name" value="Glyco_hydro_3_C"/>
</dbReference>
<dbReference type="Pfam" id="PF00933">
    <property type="entry name" value="Glyco_hydro_3"/>
    <property type="match status" value="1"/>
</dbReference>